<dbReference type="EMBL" id="JXJN01026450">
    <property type="status" value="NOT_ANNOTATED_CDS"/>
    <property type="molecule type" value="Genomic_DNA"/>
</dbReference>
<accession>A0A1B0C667</accession>
<organism evidence="1 2">
    <name type="scientific">Glossina palpalis gambiensis</name>
    <dbReference type="NCBI Taxonomy" id="67801"/>
    <lineage>
        <taxon>Eukaryota</taxon>
        <taxon>Metazoa</taxon>
        <taxon>Ecdysozoa</taxon>
        <taxon>Arthropoda</taxon>
        <taxon>Hexapoda</taxon>
        <taxon>Insecta</taxon>
        <taxon>Pterygota</taxon>
        <taxon>Neoptera</taxon>
        <taxon>Endopterygota</taxon>
        <taxon>Diptera</taxon>
        <taxon>Brachycera</taxon>
        <taxon>Muscomorpha</taxon>
        <taxon>Hippoboscoidea</taxon>
        <taxon>Glossinidae</taxon>
        <taxon>Glossina</taxon>
    </lineage>
</organism>
<keyword evidence="2" id="KW-1185">Reference proteome</keyword>
<name>A0A1B0C667_9MUSC</name>
<reference evidence="2" key="1">
    <citation type="submission" date="2015-01" db="EMBL/GenBank/DDBJ databases">
        <authorList>
            <person name="Aksoy S."/>
            <person name="Warren W."/>
            <person name="Wilson R.K."/>
        </authorList>
    </citation>
    <scope>NUCLEOTIDE SEQUENCE [LARGE SCALE GENOMIC DNA]</scope>
    <source>
        <strain evidence="2">IAEA</strain>
    </source>
</reference>
<dbReference type="VEuPathDB" id="VectorBase:GPPI050221"/>
<sequence length="163" mass="18880">MRRSLRWRLHEVCIVLLFFFFLDYARVVLYKCDHSRGEEENRSIYSKNICRIFCQNRILSIHYNLTTHKIFLVFDYTMLQGVSAHSTVDDDLLFSRDPEAVKLPFDAEFALLLLLDGLHDDIGFTKKKELCGEGMLAADPFASDSVAEELAPKFKACKRFNSS</sequence>
<dbReference type="EnsemblMetazoa" id="GPPI050221-RA">
    <property type="protein sequence ID" value="GPPI050221-PA"/>
    <property type="gene ID" value="GPPI050221"/>
</dbReference>
<evidence type="ECO:0000313" key="1">
    <source>
        <dbReference type="EnsemblMetazoa" id="GPPI050221-PA"/>
    </source>
</evidence>
<dbReference type="Proteomes" id="UP000092460">
    <property type="component" value="Unassembled WGS sequence"/>
</dbReference>
<dbReference type="AlphaFoldDB" id="A0A1B0C667"/>
<protein>
    <submittedName>
        <fullName evidence="1">Uncharacterized protein</fullName>
    </submittedName>
</protein>
<reference evidence="1" key="2">
    <citation type="submission" date="2020-05" db="UniProtKB">
        <authorList>
            <consortium name="EnsemblMetazoa"/>
        </authorList>
    </citation>
    <scope>IDENTIFICATION</scope>
    <source>
        <strain evidence="1">IAEA</strain>
    </source>
</reference>
<evidence type="ECO:0000313" key="2">
    <source>
        <dbReference type="Proteomes" id="UP000092460"/>
    </source>
</evidence>
<proteinExistence type="predicted"/>